<dbReference type="InterPro" id="IPR043128">
    <property type="entry name" value="Rev_trsase/Diguanyl_cyclase"/>
</dbReference>
<dbReference type="Gene3D" id="3.10.10.10">
    <property type="entry name" value="HIV Type 1 Reverse Transcriptase, subunit A, domain 1"/>
    <property type="match status" value="1"/>
</dbReference>
<dbReference type="Pfam" id="PF00078">
    <property type="entry name" value="RVT_1"/>
    <property type="match status" value="1"/>
</dbReference>
<name>A0A914PDL8_9BILA</name>
<protein>
    <submittedName>
        <fullName evidence="4">Reverse transcriptase domain-containing protein</fullName>
    </submittedName>
</protein>
<dbReference type="Gene3D" id="3.30.70.270">
    <property type="match status" value="1"/>
</dbReference>
<feature type="compositionally biased region" description="Low complexity" evidence="1">
    <location>
        <begin position="273"/>
        <end position="284"/>
    </location>
</feature>
<accession>A0A914PDL8</accession>
<sequence length="999" mass="112444">MIDELDLAICDIKTEVSLINIYHPIPAAAGAAATATAPLNPQLPVNAVPQQVTVNLIPPNEVKRRLFRGNPADYKGFIAEHDAEVGTQRIANVLKLQKLKERCDGEAFDAIKRFNTDAGYQEALDKLKQRFGSDEKAVLSLHHKLRIPIKNKNDITEVRKSFDDFECCLMKLKEYGRDIEDVEYKNDLVNKLPDKLKEHLATYQSTLGREATLTEVRQQIDLQISGLNNFFQNTLQLQQPRSDTAARFERPKAVANATQATHNSNDKRHDSKQQSQQGQHGQQGQRDHQSSQGQKKKPKPARPRRPPKCTFCEGPHWSDDCSIITTLDEARVLASEKNLCFTCFRHNHPTAECPKNVSCHICKGQHHTLRHRNFGDREPKKDTKKNSPVVAAYKTTDINSDSEVLLFTREVLVSNPANPSLKQKVLIFVDNGAQIPLIDRKLSYALRLPFSDVSANCQGADSNSFVASGKYKLNIHLQDGTTVLVYPFGAANLVQKIAVPKVPVEKYLAATKGKGPLPVVLGHPLLLLSMKEYAMFFAGEKSNKLPNGFILWQSKLGPFISGEGKIHQGHARPDRTVVSNLILDKEDTAANTPQDEPMKQDEVNQVDSKQAITKVKATVQLDNTEFYQQVQKIYSPRPTHLIQVSVDHKIDSTPKVEQKKNLVVAKVWVKEMLSDPKFLYDLELLGITDDPNADETRLFKQRFLESVRQDKDGRIFAELPFHDLTGLGTNLNNCYKRLASQSKKFERDPEYAAAYKHCVDEFFTNDFTEIIPTEVIDEADGHFLPHSIVLTPAKTTPARFVIDGSCTTEKGSSINEKLLTGENRLPQLSSILLRARAYPIIVASDIRKAFLQIHLLDDSKKFVRFLFLKDIAKPISRDNLIVYQFKVVPFGLNPSPNMLSHAIEFHLNNYAESHPELKKYLDQISKNNYVDNLVMGAHDPQEAISSNDMIKEAFSAGQMDLRGHFSNNAEVNSHYNFTEKSANFLGHEMIIESDELVIG</sequence>
<proteinExistence type="predicted"/>
<dbReference type="Proteomes" id="UP000887578">
    <property type="component" value="Unplaced"/>
</dbReference>
<evidence type="ECO:0000259" key="2">
    <source>
        <dbReference type="PROSITE" id="PS50878"/>
    </source>
</evidence>
<feature type="region of interest" description="Disordered" evidence="1">
    <location>
        <begin position="253"/>
        <end position="311"/>
    </location>
</feature>
<dbReference type="WBParaSite" id="PDA_v2.g16260.t1">
    <property type="protein sequence ID" value="PDA_v2.g16260.t1"/>
    <property type="gene ID" value="PDA_v2.g16260"/>
</dbReference>
<dbReference type="SUPFAM" id="SSF56672">
    <property type="entry name" value="DNA/RNA polymerases"/>
    <property type="match status" value="1"/>
</dbReference>
<feature type="compositionally biased region" description="Basic residues" evidence="1">
    <location>
        <begin position="294"/>
        <end position="307"/>
    </location>
</feature>
<dbReference type="Pfam" id="PF03564">
    <property type="entry name" value="DUF1759"/>
    <property type="match status" value="1"/>
</dbReference>
<dbReference type="InterPro" id="IPR000477">
    <property type="entry name" value="RT_dom"/>
</dbReference>
<dbReference type="InterPro" id="IPR043502">
    <property type="entry name" value="DNA/RNA_pol_sf"/>
</dbReference>
<feature type="domain" description="Reverse transcriptase" evidence="2">
    <location>
        <begin position="772"/>
        <end position="989"/>
    </location>
</feature>
<dbReference type="PANTHER" id="PTHR47331:SF5">
    <property type="entry name" value="RIBONUCLEASE H"/>
    <property type="match status" value="1"/>
</dbReference>
<keyword evidence="3" id="KW-1185">Reference proteome</keyword>
<dbReference type="PANTHER" id="PTHR47331">
    <property type="entry name" value="PHD-TYPE DOMAIN-CONTAINING PROTEIN"/>
    <property type="match status" value="1"/>
</dbReference>
<evidence type="ECO:0000313" key="4">
    <source>
        <dbReference type="WBParaSite" id="PDA_v2.g16260.t1"/>
    </source>
</evidence>
<organism evidence="3 4">
    <name type="scientific">Panagrolaimus davidi</name>
    <dbReference type="NCBI Taxonomy" id="227884"/>
    <lineage>
        <taxon>Eukaryota</taxon>
        <taxon>Metazoa</taxon>
        <taxon>Ecdysozoa</taxon>
        <taxon>Nematoda</taxon>
        <taxon>Chromadorea</taxon>
        <taxon>Rhabditida</taxon>
        <taxon>Tylenchina</taxon>
        <taxon>Panagrolaimomorpha</taxon>
        <taxon>Panagrolaimoidea</taxon>
        <taxon>Panagrolaimidae</taxon>
        <taxon>Panagrolaimus</taxon>
    </lineage>
</organism>
<dbReference type="AlphaFoldDB" id="A0A914PDL8"/>
<evidence type="ECO:0000313" key="3">
    <source>
        <dbReference type="Proteomes" id="UP000887578"/>
    </source>
</evidence>
<dbReference type="InterPro" id="IPR005312">
    <property type="entry name" value="DUF1759"/>
</dbReference>
<evidence type="ECO:0000256" key="1">
    <source>
        <dbReference type="SAM" id="MobiDB-lite"/>
    </source>
</evidence>
<reference evidence="4" key="1">
    <citation type="submission" date="2022-11" db="UniProtKB">
        <authorList>
            <consortium name="WormBaseParasite"/>
        </authorList>
    </citation>
    <scope>IDENTIFICATION</scope>
</reference>
<dbReference type="PROSITE" id="PS50878">
    <property type="entry name" value="RT_POL"/>
    <property type="match status" value="1"/>
</dbReference>